<keyword evidence="3" id="KW-1185">Reference proteome</keyword>
<feature type="signal peptide" evidence="1">
    <location>
        <begin position="1"/>
        <end position="20"/>
    </location>
</feature>
<evidence type="ECO:0008006" key="4">
    <source>
        <dbReference type="Google" id="ProtNLM"/>
    </source>
</evidence>
<gene>
    <name evidence="2" type="ORF">DFH05DRAFT_1479164</name>
</gene>
<accession>A0A9W8P5D2</accession>
<evidence type="ECO:0000313" key="3">
    <source>
        <dbReference type="Proteomes" id="UP001142393"/>
    </source>
</evidence>
<dbReference type="AlphaFoldDB" id="A0A9W8P5D2"/>
<protein>
    <recommendedName>
        <fullName evidence="4">Secreted protein</fullName>
    </recommendedName>
</protein>
<keyword evidence="1" id="KW-0732">Signal</keyword>
<sequence length="92" mass="10613">MIMGMPFISLALCLFDSSLCRLATTRRFQDKLWTDNLDIKGFPRRTPSQIHVLVSFSRLRIRLRISNSGNYVLLASIKALSIRTREYCGLTF</sequence>
<feature type="chain" id="PRO_5040924850" description="Secreted protein" evidence="1">
    <location>
        <begin position="21"/>
        <end position="92"/>
    </location>
</feature>
<dbReference type="EMBL" id="JANVFU010000003">
    <property type="protein sequence ID" value="KAJ3747259.1"/>
    <property type="molecule type" value="Genomic_DNA"/>
</dbReference>
<evidence type="ECO:0000256" key="1">
    <source>
        <dbReference type="SAM" id="SignalP"/>
    </source>
</evidence>
<comment type="caution">
    <text evidence="2">The sequence shown here is derived from an EMBL/GenBank/DDBJ whole genome shotgun (WGS) entry which is preliminary data.</text>
</comment>
<evidence type="ECO:0000313" key="2">
    <source>
        <dbReference type="EMBL" id="KAJ3747259.1"/>
    </source>
</evidence>
<organism evidence="2 3">
    <name type="scientific">Lentinula detonsa</name>
    <dbReference type="NCBI Taxonomy" id="2804962"/>
    <lineage>
        <taxon>Eukaryota</taxon>
        <taxon>Fungi</taxon>
        <taxon>Dikarya</taxon>
        <taxon>Basidiomycota</taxon>
        <taxon>Agaricomycotina</taxon>
        <taxon>Agaricomycetes</taxon>
        <taxon>Agaricomycetidae</taxon>
        <taxon>Agaricales</taxon>
        <taxon>Marasmiineae</taxon>
        <taxon>Omphalotaceae</taxon>
        <taxon>Lentinula</taxon>
    </lineage>
</organism>
<reference evidence="2 3" key="1">
    <citation type="journal article" date="2023" name="Proc. Natl. Acad. Sci. U.S.A.">
        <title>A global phylogenomic analysis of the shiitake genus Lentinula.</title>
        <authorList>
            <person name="Sierra-Patev S."/>
            <person name="Min B."/>
            <person name="Naranjo-Ortiz M."/>
            <person name="Looney B."/>
            <person name="Konkel Z."/>
            <person name="Slot J.C."/>
            <person name="Sakamoto Y."/>
            <person name="Steenwyk J.L."/>
            <person name="Rokas A."/>
            <person name="Carro J."/>
            <person name="Camarero S."/>
            <person name="Ferreira P."/>
            <person name="Molpeceres G."/>
            <person name="Ruiz-Duenas F.J."/>
            <person name="Serrano A."/>
            <person name="Henrissat B."/>
            <person name="Drula E."/>
            <person name="Hughes K.W."/>
            <person name="Mata J.L."/>
            <person name="Ishikawa N.K."/>
            <person name="Vargas-Isla R."/>
            <person name="Ushijima S."/>
            <person name="Smith C.A."/>
            <person name="Donoghue J."/>
            <person name="Ahrendt S."/>
            <person name="Andreopoulos W."/>
            <person name="He G."/>
            <person name="LaButti K."/>
            <person name="Lipzen A."/>
            <person name="Ng V."/>
            <person name="Riley R."/>
            <person name="Sandor L."/>
            <person name="Barry K."/>
            <person name="Martinez A.T."/>
            <person name="Xiao Y."/>
            <person name="Gibbons J.G."/>
            <person name="Terashima K."/>
            <person name="Grigoriev I.V."/>
            <person name="Hibbett D."/>
        </authorList>
    </citation>
    <scope>NUCLEOTIDE SEQUENCE [LARGE SCALE GENOMIC DNA]</scope>
    <source>
        <strain evidence="2 3">TFB7810</strain>
    </source>
</reference>
<dbReference type="Proteomes" id="UP001142393">
    <property type="component" value="Unassembled WGS sequence"/>
</dbReference>
<proteinExistence type="predicted"/>
<name>A0A9W8P5D2_9AGAR</name>